<evidence type="ECO:0000313" key="3">
    <source>
        <dbReference type="WBParaSite" id="jg3476"/>
    </source>
</evidence>
<sequence length="85" mass="9647">MTAAARQARMLRRMSRFNGMDPNATADGPQNGRRFGRRFGRRGRMGRFGNNNNNGLRQPMAFRQGWWEDPQNLTAVVPPAATNLK</sequence>
<keyword evidence="2" id="KW-1185">Reference proteome</keyword>
<reference evidence="3" key="1">
    <citation type="submission" date="2022-11" db="UniProtKB">
        <authorList>
            <consortium name="WormBaseParasite"/>
        </authorList>
    </citation>
    <scope>IDENTIFICATION</scope>
</reference>
<dbReference type="WBParaSite" id="jg3476">
    <property type="protein sequence ID" value="jg3476"/>
    <property type="gene ID" value="jg3476"/>
</dbReference>
<dbReference type="Proteomes" id="UP000887574">
    <property type="component" value="Unplaced"/>
</dbReference>
<proteinExistence type="predicted"/>
<evidence type="ECO:0000313" key="2">
    <source>
        <dbReference type="Proteomes" id="UP000887574"/>
    </source>
</evidence>
<feature type="region of interest" description="Disordered" evidence="1">
    <location>
        <begin position="14"/>
        <end position="57"/>
    </location>
</feature>
<dbReference type="AlphaFoldDB" id="A0A915EB87"/>
<evidence type="ECO:0000256" key="1">
    <source>
        <dbReference type="SAM" id="MobiDB-lite"/>
    </source>
</evidence>
<organism evidence="2 3">
    <name type="scientific">Ditylenchus dipsaci</name>
    <dbReference type="NCBI Taxonomy" id="166011"/>
    <lineage>
        <taxon>Eukaryota</taxon>
        <taxon>Metazoa</taxon>
        <taxon>Ecdysozoa</taxon>
        <taxon>Nematoda</taxon>
        <taxon>Chromadorea</taxon>
        <taxon>Rhabditida</taxon>
        <taxon>Tylenchina</taxon>
        <taxon>Tylenchomorpha</taxon>
        <taxon>Sphaerularioidea</taxon>
        <taxon>Anguinidae</taxon>
        <taxon>Anguininae</taxon>
        <taxon>Ditylenchus</taxon>
    </lineage>
</organism>
<accession>A0A915EB87</accession>
<feature type="compositionally biased region" description="Basic residues" evidence="1">
    <location>
        <begin position="34"/>
        <end position="45"/>
    </location>
</feature>
<protein>
    <submittedName>
        <fullName evidence="3">Uncharacterized protein</fullName>
    </submittedName>
</protein>
<name>A0A915EB87_9BILA</name>